<dbReference type="SUPFAM" id="SSF55874">
    <property type="entry name" value="ATPase domain of HSP90 chaperone/DNA topoisomerase II/histidine kinase"/>
    <property type="match status" value="1"/>
</dbReference>
<comment type="catalytic activity">
    <reaction evidence="1">
        <text>ATP + protein L-histidine = ADP + protein N-phospho-L-histidine.</text>
        <dbReference type="EC" id="2.7.13.3"/>
    </reaction>
</comment>
<dbReference type="PANTHER" id="PTHR24421:SF10">
    <property type="entry name" value="NITRATE_NITRITE SENSOR PROTEIN NARQ"/>
    <property type="match status" value="1"/>
</dbReference>
<comment type="caution">
    <text evidence="11">The sequence shown here is derived from an EMBL/GenBank/DDBJ whole genome shotgun (WGS) entry which is preliminary data.</text>
</comment>
<dbReference type="CDD" id="cd16917">
    <property type="entry name" value="HATPase_UhpB-NarQ-NarX-like"/>
    <property type="match status" value="1"/>
</dbReference>
<keyword evidence="9" id="KW-0472">Membrane</keyword>
<dbReference type="SMART" id="SM00387">
    <property type="entry name" value="HATPase_c"/>
    <property type="match status" value="1"/>
</dbReference>
<reference evidence="12" key="1">
    <citation type="journal article" date="2019" name="Int. J. Syst. Evol. Microbiol.">
        <title>The Global Catalogue of Microorganisms (GCM) 10K type strain sequencing project: providing services to taxonomists for standard genome sequencing and annotation.</title>
        <authorList>
            <consortium name="The Broad Institute Genomics Platform"/>
            <consortium name="The Broad Institute Genome Sequencing Center for Infectious Disease"/>
            <person name="Wu L."/>
            <person name="Ma J."/>
        </authorList>
    </citation>
    <scope>NUCLEOTIDE SEQUENCE [LARGE SCALE GENOMIC DNA]</scope>
    <source>
        <strain evidence="12">CGMCC 1.15180</strain>
    </source>
</reference>
<dbReference type="Pfam" id="PF02518">
    <property type="entry name" value="HATPase_c"/>
    <property type="match status" value="1"/>
</dbReference>
<keyword evidence="8" id="KW-0902">Two-component regulatory system</keyword>
<evidence type="ECO:0000313" key="12">
    <source>
        <dbReference type="Proteomes" id="UP001596139"/>
    </source>
</evidence>
<keyword evidence="6 11" id="KW-0418">Kinase</keyword>
<feature type="transmembrane region" description="Helical" evidence="9">
    <location>
        <begin position="145"/>
        <end position="165"/>
    </location>
</feature>
<sequence>MLLASAATLATWRRAPYPPWLWLPVQTAGVTFVWSGVVLRLRRPANATGRWMILVGFTWYIGDLQLSDNAALFALGFCCFYLSYAALSHLVLALPSGRLRNRYERGVAALLYTMPLVTQGVRYVVEYPPQPQQWGDPQGRYSVWASIGSVFGLALTALTAALVVRRWATAGRPVRRAYAPVWTTMFALGGVVVAATFAALLDAPLGLQKMTLLAYALCMIVTPVALAGGLVRVRMARVRVADLVVRLEESAEPEAVRAAIAEALGDPALELWFPRPPTEGHPGAGYLRTDGAASDVLPGDGRGVTPVVRRGQPLAFLVHDPALREQRPLVDTVLAAAGLALDNARLLAAQRAQLEEIRASRARIALAGDAERQRIQRDLHDGIQHKLLVISILVDRARAAGAAEAGDDGQRPDLASAALYLTEVLHELRALAEGISPPILVEEGLAAAVEALAERGPLPVLACIPHRRWPDHVERTAYFVITEALANTYKHAEATQVRIRADDEPDRLVVEIADDGIGGADPARGTGLRGLEDRVGALDGRLHVNSPPRAGTRLVVELPCAS</sequence>
<dbReference type="InterPro" id="IPR050482">
    <property type="entry name" value="Sensor_HK_TwoCompSys"/>
</dbReference>
<evidence type="ECO:0000259" key="10">
    <source>
        <dbReference type="SMART" id="SM00387"/>
    </source>
</evidence>
<feature type="transmembrane region" description="Helical" evidence="9">
    <location>
        <begin position="106"/>
        <end position="125"/>
    </location>
</feature>
<dbReference type="Gene3D" id="3.30.565.10">
    <property type="entry name" value="Histidine kinase-like ATPase, C-terminal domain"/>
    <property type="match status" value="1"/>
</dbReference>
<dbReference type="RefSeq" id="WP_157848900.1">
    <property type="nucleotide sequence ID" value="NZ_JBHSPX010000004.1"/>
</dbReference>
<dbReference type="Gene3D" id="1.20.5.1930">
    <property type="match status" value="1"/>
</dbReference>
<gene>
    <name evidence="11" type="ORF">ACFP4F_13295</name>
</gene>
<keyword evidence="3" id="KW-0597">Phosphoprotein</keyword>
<evidence type="ECO:0000256" key="5">
    <source>
        <dbReference type="ARBA" id="ARBA00022741"/>
    </source>
</evidence>
<evidence type="ECO:0000256" key="8">
    <source>
        <dbReference type="ARBA" id="ARBA00023012"/>
    </source>
</evidence>
<evidence type="ECO:0000256" key="1">
    <source>
        <dbReference type="ARBA" id="ARBA00000085"/>
    </source>
</evidence>
<dbReference type="Proteomes" id="UP001596139">
    <property type="component" value="Unassembled WGS sequence"/>
</dbReference>
<evidence type="ECO:0000256" key="3">
    <source>
        <dbReference type="ARBA" id="ARBA00022553"/>
    </source>
</evidence>
<evidence type="ECO:0000256" key="9">
    <source>
        <dbReference type="SAM" id="Phobius"/>
    </source>
</evidence>
<keyword evidence="4" id="KW-0808">Transferase</keyword>
<evidence type="ECO:0000256" key="6">
    <source>
        <dbReference type="ARBA" id="ARBA00022777"/>
    </source>
</evidence>
<dbReference type="EC" id="2.7.13.3" evidence="2"/>
<keyword evidence="7" id="KW-0067">ATP-binding</keyword>
<keyword evidence="9" id="KW-0812">Transmembrane</keyword>
<accession>A0ABW1MIB6</accession>
<protein>
    <recommendedName>
        <fullName evidence="2">histidine kinase</fullName>
        <ecNumber evidence="2">2.7.13.3</ecNumber>
    </recommendedName>
</protein>
<organism evidence="11 12">
    <name type="scientific">Streptomyces ochraceiscleroticus</name>
    <dbReference type="NCBI Taxonomy" id="47761"/>
    <lineage>
        <taxon>Bacteria</taxon>
        <taxon>Bacillati</taxon>
        <taxon>Actinomycetota</taxon>
        <taxon>Actinomycetes</taxon>
        <taxon>Kitasatosporales</taxon>
        <taxon>Streptomycetaceae</taxon>
        <taxon>Streptomyces</taxon>
    </lineage>
</organism>
<evidence type="ECO:0000313" key="11">
    <source>
        <dbReference type="EMBL" id="MFC6063526.1"/>
    </source>
</evidence>
<evidence type="ECO:0000256" key="7">
    <source>
        <dbReference type="ARBA" id="ARBA00022840"/>
    </source>
</evidence>
<feature type="transmembrane region" description="Helical" evidence="9">
    <location>
        <begin position="20"/>
        <end position="39"/>
    </location>
</feature>
<feature type="transmembrane region" description="Helical" evidence="9">
    <location>
        <begin position="212"/>
        <end position="231"/>
    </location>
</feature>
<feature type="transmembrane region" description="Helical" evidence="9">
    <location>
        <begin position="177"/>
        <end position="200"/>
    </location>
</feature>
<evidence type="ECO:0000256" key="4">
    <source>
        <dbReference type="ARBA" id="ARBA00022679"/>
    </source>
</evidence>
<keyword evidence="12" id="KW-1185">Reference proteome</keyword>
<dbReference type="GO" id="GO:0016301">
    <property type="term" value="F:kinase activity"/>
    <property type="evidence" value="ECO:0007669"/>
    <property type="project" value="UniProtKB-KW"/>
</dbReference>
<feature type="transmembrane region" description="Helical" evidence="9">
    <location>
        <begin position="73"/>
        <end position="94"/>
    </location>
</feature>
<feature type="domain" description="Histidine kinase/HSP90-like ATPase" evidence="10">
    <location>
        <begin position="472"/>
        <end position="562"/>
    </location>
</feature>
<evidence type="ECO:0000256" key="2">
    <source>
        <dbReference type="ARBA" id="ARBA00012438"/>
    </source>
</evidence>
<name>A0ABW1MIB6_9ACTN</name>
<keyword evidence="9" id="KW-1133">Transmembrane helix</keyword>
<dbReference type="InterPro" id="IPR036890">
    <property type="entry name" value="HATPase_C_sf"/>
</dbReference>
<dbReference type="InterPro" id="IPR003594">
    <property type="entry name" value="HATPase_dom"/>
</dbReference>
<proteinExistence type="predicted"/>
<dbReference type="Pfam" id="PF07730">
    <property type="entry name" value="HisKA_3"/>
    <property type="match status" value="1"/>
</dbReference>
<dbReference type="EMBL" id="JBHSPX010000004">
    <property type="protein sequence ID" value="MFC6063526.1"/>
    <property type="molecule type" value="Genomic_DNA"/>
</dbReference>
<dbReference type="PANTHER" id="PTHR24421">
    <property type="entry name" value="NITRATE/NITRITE SENSOR PROTEIN NARX-RELATED"/>
    <property type="match status" value="1"/>
</dbReference>
<dbReference type="InterPro" id="IPR011712">
    <property type="entry name" value="Sig_transdc_His_kin_sub3_dim/P"/>
</dbReference>
<keyword evidence="5" id="KW-0547">Nucleotide-binding</keyword>